<evidence type="ECO:0000256" key="1">
    <source>
        <dbReference type="SAM" id="Phobius"/>
    </source>
</evidence>
<gene>
    <name evidence="2" type="ORF">CP49_15300</name>
</gene>
<dbReference type="AlphaFoldDB" id="A0A0R3LEC1"/>
<sequence>MRSPRWFVWFWPFSSSGISGVAFLEWLTTGQLRVWSFFGNLDHYVIFSQKPVFFVFEFVTMSVMMGATLIAIVVLNVED</sequence>
<keyword evidence="1" id="KW-0812">Transmembrane</keyword>
<reference evidence="2 3" key="1">
    <citation type="submission" date="2014-03" db="EMBL/GenBank/DDBJ databases">
        <title>Bradyrhizobium valentinum sp. nov., isolated from effective nodules of Lupinus mariae-josephae, a lupine endemic of basic-lime soils in Eastern Spain.</title>
        <authorList>
            <person name="Duran D."/>
            <person name="Rey L."/>
            <person name="Navarro A."/>
            <person name="Busquets A."/>
            <person name="Imperial J."/>
            <person name="Ruiz-Argueso T."/>
        </authorList>
    </citation>
    <scope>NUCLEOTIDE SEQUENCE [LARGE SCALE GENOMIC DNA]</scope>
    <source>
        <strain evidence="2 3">LmjM3</strain>
    </source>
</reference>
<dbReference type="RefSeq" id="WP_057852814.1">
    <property type="nucleotide sequence ID" value="NZ_LLXX01000142.1"/>
</dbReference>
<protein>
    <submittedName>
        <fullName evidence="2">Uncharacterized protein</fullName>
    </submittedName>
</protein>
<proteinExistence type="predicted"/>
<evidence type="ECO:0000313" key="3">
    <source>
        <dbReference type="Proteomes" id="UP000051913"/>
    </source>
</evidence>
<comment type="caution">
    <text evidence="2">The sequence shown here is derived from an EMBL/GenBank/DDBJ whole genome shotgun (WGS) entry which is preliminary data.</text>
</comment>
<name>A0A0R3LEC1_9BRAD</name>
<organism evidence="2 3">
    <name type="scientific">Bradyrhizobium valentinum</name>
    <dbReference type="NCBI Taxonomy" id="1518501"/>
    <lineage>
        <taxon>Bacteria</taxon>
        <taxon>Pseudomonadati</taxon>
        <taxon>Pseudomonadota</taxon>
        <taxon>Alphaproteobacteria</taxon>
        <taxon>Hyphomicrobiales</taxon>
        <taxon>Nitrobacteraceae</taxon>
        <taxon>Bradyrhizobium</taxon>
    </lineage>
</organism>
<accession>A0A0R3LEC1</accession>
<keyword evidence="3" id="KW-1185">Reference proteome</keyword>
<evidence type="ECO:0000313" key="2">
    <source>
        <dbReference type="EMBL" id="KRR03296.1"/>
    </source>
</evidence>
<dbReference type="EMBL" id="LLXX01000142">
    <property type="protein sequence ID" value="KRR03296.1"/>
    <property type="molecule type" value="Genomic_DNA"/>
</dbReference>
<feature type="transmembrane region" description="Helical" evidence="1">
    <location>
        <begin position="6"/>
        <end position="27"/>
    </location>
</feature>
<feature type="transmembrane region" description="Helical" evidence="1">
    <location>
        <begin position="52"/>
        <end position="75"/>
    </location>
</feature>
<keyword evidence="1" id="KW-0472">Membrane</keyword>
<dbReference type="Proteomes" id="UP000051913">
    <property type="component" value="Unassembled WGS sequence"/>
</dbReference>
<keyword evidence="1" id="KW-1133">Transmembrane helix</keyword>